<keyword evidence="2" id="KW-1185">Reference proteome</keyword>
<evidence type="ECO:0000313" key="2">
    <source>
        <dbReference type="Proteomes" id="UP001283361"/>
    </source>
</evidence>
<dbReference type="AlphaFoldDB" id="A0AAE1CYV7"/>
<protein>
    <submittedName>
        <fullName evidence="1">Uncharacterized protein</fullName>
    </submittedName>
</protein>
<proteinExistence type="predicted"/>
<gene>
    <name evidence="1" type="ORF">RRG08_017682</name>
</gene>
<sequence length="139" mass="15089">MALRVLLDTVGGTGLSRRNVTGANGHGPLTIRRPRFCPPSLPIFLDIIVPILPSLFSSSSSLQRRSKRRLKEGLTSEDSKCTLVVLSSVFGHQFTSPTGEVSRGQFSETYGVQRFLVMFWCDVLSGTVNSLESSGEDAA</sequence>
<name>A0AAE1CYV7_9GAST</name>
<dbReference type="Proteomes" id="UP001283361">
    <property type="component" value="Unassembled WGS sequence"/>
</dbReference>
<comment type="caution">
    <text evidence="1">The sequence shown here is derived from an EMBL/GenBank/DDBJ whole genome shotgun (WGS) entry which is preliminary data.</text>
</comment>
<accession>A0AAE1CYV7</accession>
<reference evidence="1" key="1">
    <citation type="journal article" date="2023" name="G3 (Bethesda)">
        <title>A reference genome for the long-term kleptoplast-retaining sea slug Elysia crispata morphotype clarki.</title>
        <authorList>
            <person name="Eastman K.E."/>
            <person name="Pendleton A.L."/>
            <person name="Shaikh M.A."/>
            <person name="Suttiyut T."/>
            <person name="Ogas R."/>
            <person name="Tomko P."/>
            <person name="Gavelis G."/>
            <person name="Widhalm J.R."/>
            <person name="Wisecaver J.H."/>
        </authorList>
    </citation>
    <scope>NUCLEOTIDE SEQUENCE</scope>
    <source>
        <strain evidence="1">ECLA1</strain>
    </source>
</reference>
<organism evidence="1 2">
    <name type="scientific">Elysia crispata</name>
    <name type="common">lettuce slug</name>
    <dbReference type="NCBI Taxonomy" id="231223"/>
    <lineage>
        <taxon>Eukaryota</taxon>
        <taxon>Metazoa</taxon>
        <taxon>Spiralia</taxon>
        <taxon>Lophotrochozoa</taxon>
        <taxon>Mollusca</taxon>
        <taxon>Gastropoda</taxon>
        <taxon>Heterobranchia</taxon>
        <taxon>Euthyneura</taxon>
        <taxon>Panpulmonata</taxon>
        <taxon>Sacoglossa</taxon>
        <taxon>Placobranchoidea</taxon>
        <taxon>Plakobranchidae</taxon>
        <taxon>Elysia</taxon>
    </lineage>
</organism>
<dbReference type="EMBL" id="JAWDGP010006252">
    <property type="protein sequence ID" value="KAK3744741.1"/>
    <property type="molecule type" value="Genomic_DNA"/>
</dbReference>
<evidence type="ECO:0000313" key="1">
    <source>
        <dbReference type="EMBL" id="KAK3744741.1"/>
    </source>
</evidence>